<evidence type="ECO:0000313" key="2">
    <source>
        <dbReference type="EMBL" id="MBM6673537.1"/>
    </source>
</evidence>
<evidence type="ECO:0000313" key="3">
    <source>
        <dbReference type="Proteomes" id="UP000706891"/>
    </source>
</evidence>
<evidence type="ECO:0000256" key="1">
    <source>
        <dbReference type="SAM" id="MobiDB-lite"/>
    </source>
</evidence>
<protein>
    <submittedName>
        <fullName evidence="2">Uncharacterized protein</fullName>
    </submittedName>
</protein>
<sequence>MKTTIYVLSVLAIILGSMAAVLWLRPDIDVPENYQNIRFGIYEDRELVVLVDKQGKTAYIIKDEKGNKLFNIPVRNCIIDVRFRNGRLRFLEKETGRKGYIDRYGVVTFINDDRPSPSRDTDKGRIIISQQGKGAQPEAVSSTAENKSMKNQTHYGLTDSQLKKIVSGNPFYKEANKILSGKLAVNDAERRRIILNYCEHFRMAYTTKDIDFLKQLFSENALIIVGNVVKTTPDVENKYMSKQQVTYNIRTKKEYIERLSKAFAANKKIDVRFSGFSIMRHPTMDGIYGVSLRQKYKSDKYADDGWIFLLWDFRDESMPRIHVRTWQPAQSITDGNEVINIGDFNLE</sequence>
<proteinExistence type="predicted"/>
<keyword evidence="3" id="KW-1185">Reference proteome</keyword>
<dbReference type="Proteomes" id="UP000706891">
    <property type="component" value="Unassembled WGS sequence"/>
</dbReference>
<dbReference type="RefSeq" id="WP_205104298.1">
    <property type="nucleotide sequence ID" value="NZ_JACJJG010000025.1"/>
</dbReference>
<organism evidence="2 3">
    <name type="scientific">Marseilla massiliensis</name>
    <dbReference type="NCBI Taxonomy" id="1841864"/>
    <lineage>
        <taxon>Bacteria</taxon>
        <taxon>Pseudomonadati</taxon>
        <taxon>Bacteroidota</taxon>
        <taxon>Bacteroidia</taxon>
        <taxon>Bacteroidales</taxon>
        <taxon>Prevotellaceae</taxon>
        <taxon>Marseilla</taxon>
    </lineage>
</organism>
<feature type="region of interest" description="Disordered" evidence="1">
    <location>
        <begin position="130"/>
        <end position="151"/>
    </location>
</feature>
<reference evidence="2" key="2">
    <citation type="journal article" date="2021" name="Sci. Rep.">
        <title>The distribution of antibiotic resistance genes in chicken gut microbiota commensals.</title>
        <authorList>
            <person name="Juricova H."/>
            <person name="Matiasovicova J."/>
            <person name="Kubasova T."/>
            <person name="Cejkova D."/>
            <person name="Rychlik I."/>
        </authorList>
    </citation>
    <scope>NUCLEOTIDE SEQUENCE</scope>
    <source>
        <strain evidence="2">An824</strain>
    </source>
</reference>
<dbReference type="EMBL" id="JACJJG010000025">
    <property type="protein sequence ID" value="MBM6673537.1"/>
    <property type="molecule type" value="Genomic_DNA"/>
</dbReference>
<accession>A0A938WT08</accession>
<dbReference type="AlphaFoldDB" id="A0A938WT08"/>
<reference evidence="2" key="1">
    <citation type="submission" date="2020-08" db="EMBL/GenBank/DDBJ databases">
        <authorList>
            <person name="Cejkova D."/>
            <person name="Kubasova T."/>
            <person name="Jahodarova E."/>
            <person name="Rychlik I."/>
        </authorList>
    </citation>
    <scope>NUCLEOTIDE SEQUENCE</scope>
    <source>
        <strain evidence="2">An824</strain>
    </source>
</reference>
<name>A0A938WT08_9BACT</name>
<gene>
    <name evidence="2" type="ORF">H6A34_06575</name>
</gene>
<comment type="caution">
    <text evidence="2">The sequence shown here is derived from an EMBL/GenBank/DDBJ whole genome shotgun (WGS) entry which is preliminary data.</text>
</comment>